<dbReference type="InterPro" id="IPR036237">
    <property type="entry name" value="Xyl_isomerase-like_sf"/>
</dbReference>
<keyword evidence="2" id="KW-0413">Isomerase</keyword>
<protein>
    <submittedName>
        <fullName evidence="2">Sugar phosphate isomerase/epimerase family protein</fullName>
    </submittedName>
</protein>
<dbReference type="Pfam" id="PF01261">
    <property type="entry name" value="AP_endonuc_2"/>
    <property type="match status" value="1"/>
</dbReference>
<dbReference type="InterPro" id="IPR050312">
    <property type="entry name" value="IolE/XylAMocC-like"/>
</dbReference>
<sequence>MNHHFTITGFADEIGPSLTEQIAVLQANGIRHIEIRGIDGVNVAVFSDDQAHAYHETLTAAGIQVSSLGSPIGKITITDDFAPHLAKFKHVLHLAALFEAPYVRLFSFYAPAGERIASYQAEVITRWQQFAAAAKAYPQITLLHENEKEIFGETPEAELALFDALADDQVQTAFDPANFVQGGVTVFPHAYDLLKNRIAYVHIKDAIASDGHVVPAGFGDGQVKKVLAALAAADYHGFLSLEPHLAEFGGFAGLEQTRVSLPPAAQGDGAQAFSTAAAALRKLLQELDEAWQ</sequence>
<dbReference type="Proteomes" id="UP001597192">
    <property type="component" value="Unassembled WGS sequence"/>
</dbReference>
<feature type="domain" description="Xylose isomerase-like TIM barrel" evidence="1">
    <location>
        <begin position="24"/>
        <end position="244"/>
    </location>
</feature>
<evidence type="ECO:0000313" key="3">
    <source>
        <dbReference type="Proteomes" id="UP001597192"/>
    </source>
</evidence>
<dbReference type="Gene3D" id="3.20.20.150">
    <property type="entry name" value="Divalent-metal-dependent TIM barrel enzymes"/>
    <property type="match status" value="1"/>
</dbReference>
<reference evidence="3" key="1">
    <citation type="journal article" date="2019" name="Int. J. Syst. Evol. Microbiol.">
        <title>The Global Catalogue of Microorganisms (GCM) 10K type strain sequencing project: providing services to taxonomists for standard genome sequencing and annotation.</title>
        <authorList>
            <consortium name="The Broad Institute Genomics Platform"/>
            <consortium name="The Broad Institute Genome Sequencing Center for Infectious Disease"/>
            <person name="Wu L."/>
            <person name="Ma J."/>
        </authorList>
    </citation>
    <scope>NUCLEOTIDE SEQUENCE [LARGE SCALE GENOMIC DNA]</scope>
    <source>
        <strain evidence="3">CCM 8947</strain>
    </source>
</reference>
<name>A0ABW4CN36_9LACO</name>
<dbReference type="GO" id="GO:0016853">
    <property type="term" value="F:isomerase activity"/>
    <property type="evidence" value="ECO:0007669"/>
    <property type="project" value="UniProtKB-KW"/>
</dbReference>
<keyword evidence="3" id="KW-1185">Reference proteome</keyword>
<evidence type="ECO:0000313" key="2">
    <source>
        <dbReference type="EMBL" id="MFD1432147.1"/>
    </source>
</evidence>
<gene>
    <name evidence="2" type="ORF">ACFQ47_05550</name>
</gene>
<evidence type="ECO:0000259" key="1">
    <source>
        <dbReference type="Pfam" id="PF01261"/>
    </source>
</evidence>
<proteinExistence type="predicted"/>
<dbReference type="SUPFAM" id="SSF51658">
    <property type="entry name" value="Xylose isomerase-like"/>
    <property type="match status" value="1"/>
</dbReference>
<dbReference type="InterPro" id="IPR013022">
    <property type="entry name" value="Xyl_isomerase-like_TIM-brl"/>
</dbReference>
<dbReference type="RefSeq" id="WP_125697584.1">
    <property type="nucleotide sequence ID" value="NZ_JBHTOG010000023.1"/>
</dbReference>
<dbReference type="PANTHER" id="PTHR12110">
    <property type="entry name" value="HYDROXYPYRUVATE ISOMERASE"/>
    <property type="match status" value="1"/>
</dbReference>
<organism evidence="2 3">
    <name type="scientific">Lacticaseibacillus yichunensis</name>
    <dbReference type="NCBI Taxonomy" id="2486015"/>
    <lineage>
        <taxon>Bacteria</taxon>
        <taxon>Bacillati</taxon>
        <taxon>Bacillota</taxon>
        <taxon>Bacilli</taxon>
        <taxon>Lactobacillales</taxon>
        <taxon>Lactobacillaceae</taxon>
        <taxon>Lacticaseibacillus</taxon>
    </lineage>
</organism>
<accession>A0ABW4CN36</accession>
<comment type="caution">
    <text evidence="2">The sequence shown here is derived from an EMBL/GenBank/DDBJ whole genome shotgun (WGS) entry which is preliminary data.</text>
</comment>
<dbReference type="PANTHER" id="PTHR12110:SF41">
    <property type="entry name" value="INOSOSE DEHYDRATASE"/>
    <property type="match status" value="1"/>
</dbReference>
<dbReference type="EMBL" id="JBHTOG010000023">
    <property type="protein sequence ID" value="MFD1432147.1"/>
    <property type="molecule type" value="Genomic_DNA"/>
</dbReference>